<feature type="compositionally biased region" description="Basic residues" evidence="2">
    <location>
        <begin position="395"/>
        <end position="405"/>
    </location>
</feature>
<evidence type="ECO:0000256" key="3">
    <source>
        <dbReference type="SAM" id="Phobius"/>
    </source>
</evidence>
<accession>A0A6J6XK00</accession>
<dbReference type="Gene3D" id="1.10.287.130">
    <property type="match status" value="1"/>
</dbReference>
<dbReference type="AlphaFoldDB" id="A0A6J6XK00"/>
<dbReference type="Pfam" id="PF00512">
    <property type="entry name" value="HisKA"/>
    <property type="match status" value="1"/>
</dbReference>
<dbReference type="InterPro" id="IPR036097">
    <property type="entry name" value="HisK_dim/P_sf"/>
</dbReference>
<dbReference type="Pfam" id="PF02518">
    <property type="entry name" value="HATPase_c"/>
    <property type="match status" value="1"/>
</dbReference>
<evidence type="ECO:0000256" key="1">
    <source>
        <dbReference type="ARBA" id="ARBA00022553"/>
    </source>
</evidence>
<dbReference type="Gene3D" id="3.30.565.10">
    <property type="entry name" value="Histidine kinase-like ATPase, C-terminal domain"/>
    <property type="match status" value="1"/>
</dbReference>
<name>A0A6J6XK00_9ZZZZ</name>
<dbReference type="InterPro" id="IPR003661">
    <property type="entry name" value="HisK_dim/P_dom"/>
</dbReference>
<evidence type="ECO:0000313" key="5">
    <source>
        <dbReference type="EMBL" id="CAB4796475.1"/>
    </source>
</evidence>
<dbReference type="EMBL" id="CAFAAJ010000031">
    <property type="protein sequence ID" value="CAB4796475.1"/>
    <property type="molecule type" value="Genomic_DNA"/>
</dbReference>
<dbReference type="InterPro" id="IPR036890">
    <property type="entry name" value="HATPase_C_sf"/>
</dbReference>
<dbReference type="SMART" id="SM00388">
    <property type="entry name" value="HisKA"/>
    <property type="match status" value="1"/>
</dbReference>
<gene>
    <name evidence="5" type="ORF">UFOPK3001_00667</name>
</gene>
<sequence>MRVRGTLRLAVLAAIAAVPALAVGAVAWRHGDNLAEQRLEQHVDESLDNAMRLLGTGQGTPVDGTWLTDGEGPIKSLGVSEITPPWQGLLSEAVQYPTRRDFSENGRNFAAFGRPWSNGQAIVTVAELDRLQSDRSGSHQRVLILMVGLTLAVTALLEVLRRVILARTGGRIARQRAFLADAAHEMRTPLAIIQASSSQALARPRTSEEYVRALAEVRSAAERASTGVSQLLELARLEAGQVTVRLAPLRLDLLSEEVAAANTTEGVTIEAPAGSPVLVDADAPLLRQALDNVVRNAVRRARSVRIDTAVEHGRAVVRVSDDGPGFDQTVLTSETQRFRRADQAGSAGLGLSIVDAIVRAHHGTVLLANRPAGGAEVTLLLPVRTEPRPAGPRSTFRKQKSMPRQ</sequence>
<dbReference type="SUPFAM" id="SSF47384">
    <property type="entry name" value="Homodimeric domain of signal transducing histidine kinase"/>
    <property type="match status" value="1"/>
</dbReference>
<protein>
    <submittedName>
        <fullName evidence="5">Unannotated protein</fullName>
    </submittedName>
</protein>
<evidence type="ECO:0000256" key="2">
    <source>
        <dbReference type="SAM" id="MobiDB-lite"/>
    </source>
</evidence>
<keyword evidence="1" id="KW-0597">Phosphoprotein</keyword>
<dbReference type="InterPro" id="IPR005467">
    <property type="entry name" value="His_kinase_dom"/>
</dbReference>
<keyword evidence="3" id="KW-1133">Transmembrane helix</keyword>
<dbReference type="PROSITE" id="PS50109">
    <property type="entry name" value="HIS_KIN"/>
    <property type="match status" value="1"/>
</dbReference>
<feature type="transmembrane region" description="Helical" evidence="3">
    <location>
        <begin position="142"/>
        <end position="160"/>
    </location>
</feature>
<feature type="region of interest" description="Disordered" evidence="2">
    <location>
        <begin position="385"/>
        <end position="405"/>
    </location>
</feature>
<dbReference type="GO" id="GO:0000155">
    <property type="term" value="F:phosphorelay sensor kinase activity"/>
    <property type="evidence" value="ECO:0007669"/>
    <property type="project" value="InterPro"/>
</dbReference>
<proteinExistence type="predicted"/>
<dbReference type="CDD" id="cd00082">
    <property type="entry name" value="HisKA"/>
    <property type="match status" value="1"/>
</dbReference>
<organism evidence="5">
    <name type="scientific">freshwater metagenome</name>
    <dbReference type="NCBI Taxonomy" id="449393"/>
    <lineage>
        <taxon>unclassified sequences</taxon>
        <taxon>metagenomes</taxon>
        <taxon>ecological metagenomes</taxon>
    </lineage>
</organism>
<evidence type="ECO:0000259" key="4">
    <source>
        <dbReference type="PROSITE" id="PS50109"/>
    </source>
</evidence>
<keyword evidence="3" id="KW-0812">Transmembrane</keyword>
<dbReference type="PANTHER" id="PTHR43547">
    <property type="entry name" value="TWO-COMPONENT HISTIDINE KINASE"/>
    <property type="match status" value="1"/>
</dbReference>
<dbReference type="InterPro" id="IPR003594">
    <property type="entry name" value="HATPase_dom"/>
</dbReference>
<keyword evidence="3" id="KW-0472">Membrane</keyword>
<reference evidence="5" key="1">
    <citation type="submission" date="2020-05" db="EMBL/GenBank/DDBJ databases">
        <authorList>
            <person name="Chiriac C."/>
            <person name="Salcher M."/>
            <person name="Ghai R."/>
            <person name="Kavagutti S V."/>
        </authorList>
    </citation>
    <scope>NUCLEOTIDE SEQUENCE</scope>
</reference>
<dbReference type="PANTHER" id="PTHR43547:SF2">
    <property type="entry name" value="HYBRID SIGNAL TRANSDUCTION HISTIDINE KINASE C"/>
    <property type="match status" value="1"/>
</dbReference>
<feature type="domain" description="Histidine kinase" evidence="4">
    <location>
        <begin position="181"/>
        <end position="385"/>
    </location>
</feature>
<dbReference type="SUPFAM" id="SSF55874">
    <property type="entry name" value="ATPase domain of HSP90 chaperone/DNA topoisomerase II/histidine kinase"/>
    <property type="match status" value="1"/>
</dbReference>
<dbReference type="SMART" id="SM00387">
    <property type="entry name" value="HATPase_c"/>
    <property type="match status" value="1"/>
</dbReference>